<feature type="domain" description="Glycosyltransferase 2-like" evidence="2">
    <location>
        <begin position="28"/>
        <end position="161"/>
    </location>
</feature>
<dbReference type="SUPFAM" id="SSF53448">
    <property type="entry name" value="Nucleotide-diphospho-sugar transferases"/>
    <property type="match status" value="1"/>
</dbReference>
<sequence>MHRERTTAGTATFVMPHYSDGPGTRAHEHLREAVGSLRAQSDPAWRLVIVEDASPHEPDRERVRALQEEDRERVVVLQQDVNRGQGFCRNVGVRWAAGQGAPFVLFLDADDIAHPQRLERTRRTFAEHAEVDFLYSTFCVIDELGRPVPRERLTPSVQEILDSHDRPVEGPDAWIRIGAETGYTSLTSTVSVRTVLASAYPFPEVRGSEDTHAWLRMAAGGSSFKYEPTIPARYRIPQGVAGSSDRSRIGSDYYRRKTEVDTDGFRQALDIALHRGSIRPAEAPQLLVRFLRRLALTMQREGRSDLAAEILASADAPV</sequence>
<gene>
    <name evidence="3" type="ORF">Sxan_08120</name>
</gene>
<dbReference type="OrthoDB" id="3655479at2"/>
<comment type="caution">
    <text evidence="3">The sequence shown here is derived from an EMBL/GenBank/DDBJ whole genome shotgun (WGS) entry which is preliminary data.</text>
</comment>
<dbReference type="CDD" id="cd00761">
    <property type="entry name" value="Glyco_tranf_GTA_type"/>
    <property type="match status" value="1"/>
</dbReference>
<feature type="region of interest" description="Disordered" evidence="1">
    <location>
        <begin position="1"/>
        <end position="20"/>
    </location>
</feature>
<dbReference type="EMBL" id="BNEE01000004">
    <property type="protein sequence ID" value="GHI83448.1"/>
    <property type="molecule type" value="Genomic_DNA"/>
</dbReference>
<keyword evidence="4" id="KW-1185">Reference proteome</keyword>
<organism evidence="3 4">
    <name type="scientific">Streptomyces xanthophaeus</name>
    <dbReference type="NCBI Taxonomy" id="67385"/>
    <lineage>
        <taxon>Bacteria</taxon>
        <taxon>Bacillati</taxon>
        <taxon>Actinomycetota</taxon>
        <taxon>Actinomycetes</taxon>
        <taxon>Kitasatosporales</taxon>
        <taxon>Streptomycetaceae</taxon>
        <taxon>Streptomyces</taxon>
    </lineage>
</organism>
<dbReference type="PANTHER" id="PTHR43685">
    <property type="entry name" value="GLYCOSYLTRANSFERASE"/>
    <property type="match status" value="1"/>
</dbReference>
<dbReference type="InterPro" id="IPR001173">
    <property type="entry name" value="Glyco_trans_2-like"/>
</dbReference>
<evidence type="ECO:0000313" key="4">
    <source>
        <dbReference type="Proteomes" id="UP000600026"/>
    </source>
</evidence>
<dbReference type="Pfam" id="PF00535">
    <property type="entry name" value="Glycos_transf_2"/>
    <property type="match status" value="1"/>
</dbReference>
<dbReference type="InterPro" id="IPR050834">
    <property type="entry name" value="Glycosyltransf_2"/>
</dbReference>
<evidence type="ECO:0000313" key="3">
    <source>
        <dbReference type="EMBL" id="GHI83448.1"/>
    </source>
</evidence>
<protein>
    <submittedName>
        <fullName evidence="3">N-acetylgalactosaminyl-diphosphoundecaprenol glucuronosyltransferase</fullName>
    </submittedName>
</protein>
<dbReference type="Proteomes" id="UP000600026">
    <property type="component" value="Unassembled WGS sequence"/>
</dbReference>
<accession>A0A919L9K6</accession>
<proteinExistence type="predicted"/>
<name>A0A919L9K6_9ACTN</name>
<dbReference type="AlphaFoldDB" id="A0A919L9K6"/>
<dbReference type="PANTHER" id="PTHR43685:SF2">
    <property type="entry name" value="GLYCOSYLTRANSFERASE 2-LIKE DOMAIN-CONTAINING PROTEIN"/>
    <property type="match status" value="1"/>
</dbReference>
<evidence type="ECO:0000256" key="1">
    <source>
        <dbReference type="SAM" id="MobiDB-lite"/>
    </source>
</evidence>
<dbReference type="RefSeq" id="WP_063768116.1">
    <property type="nucleotide sequence ID" value="NZ_BNEE01000004.1"/>
</dbReference>
<dbReference type="InterPro" id="IPR029044">
    <property type="entry name" value="Nucleotide-diphossugar_trans"/>
</dbReference>
<evidence type="ECO:0000259" key="2">
    <source>
        <dbReference type="Pfam" id="PF00535"/>
    </source>
</evidence>
<dbReference type="GO" id="GO:0044010">
    <property type="term" value="P:single-species biofilm formation"/>
    <property type="evidence" value="ECO:0007669"/>
    <property type="project" value="TreeGrafter"/>
</dbReference>
<dbReference type="Gene3D" id="3.90.550.10">
    <property type="entry name" value="Spore Coat Polysaccharide Biosynthesis Protein SpsA, Chain A"/>
    <property type="match status" value="1"/>
</dbReference>
<reference evidence="3" key="1">
    <citation type="submission" date="2020-09" db="EMBL/GenBank/DDBJ databases">
        <title>Whole genome shotgun sequence of Streptomyces xanthophaeus NBRC 12829.</title>
        <authorList>
            <person name="Komaki H."/>
            <person name="Tamura T."/>
        </authorList>
    </citation>
    <scope>NUCLEOTIDE SEQUENCE</scope>
    <source>
        <strain evidence="3">NBRC 12829</strain>
    </source>
</reference>